<name>A0A1M6SXE5_9AQUI</name>
<dbReference type="OrthoDB" id="9997at2"/>
<accession>A0A1M6SXE5</accession>
<dbReference type="AlphaFoldDB" id="A0A1M6SXE5"/>
<proteinExistence type="predicted"/>
<keyword evidence="1" id="KW-0472">Membrane</keyword>
<organism evidence="2 3">
    <name type="scientific">Thermocrinis minervae</name>
    <dbReference type="NCBI Taxonomy" id="381751"/>
    <lineage>
        <taxon>Bacteria</taxon>
        <taxon>Pseudomonadati</taxon>
        <taxon>Aquificota</taxon>
        <taxon>Aquificia</taxon>
        <taxon>Aquificales</taxon>
        <taxon>Aquificaceae</taxon>
        <taxon>Thermocrinis</taxon>
    </lineage>
</organism>
<sequence>MIWLVSFLALYLLMFTLYPVMYVRTRRGVPVLHVPEGFVYSYQIHLHTQFSYDSLGKPEDVKRAKEEEDLDFVIITDHDNDHVKAFCTDGMLAGVERKITDQEGRILGDLLECGPLKVIAHPFKEKYRWRLERDKSYLLELVNLKDALLEKKKTLFVFFPIIILLYMLNRKLALNWLRRLVDLKTLAERYVSQGWENKVLGGLDHHVKLYIREVGIRFLFPSYKDSFYMMRNYLFIPFRVQNAEDFPKAINEGITIISFCGKPSLVWREDNRVFVSLPYDDALIFVEGTSFKEFFEGSSAELSYTGRCVVYAYRYTLKIWRLYFGLKPLFVTVVE</sequence>
<dbReference type="Gene3D" id="3.20.20.140">
    <property type="entry name" value="Metal-dependent hydrolases"/>
    <property type="match status" value="1"/>
</dbReference>
<keyword evidence="1" id="KW-1133">Transmembrane helix</keyword>
<dbReference type="Proteomes" id="UP000189810">
    <property type="component" value="Chromosome I"/>
</dbReference>
<dbReference type="RefSeq" id="WP_079654311.1">
    <property type="nucleotide sequence ID" value="NZ_LT670846.1"/>
</dbReference>
<evidence type="ECO:0000313" key="3">
    <source>
        <dbReference type="Proteomes" id="UP000189810"/>
    </source>
</evidence>
<feature type="transmembrane region" description="Helical" evidence="1">
    <location>
        <begin position="153"/>
        <end position="169"/>
    </location>
</feature>
<dbReference type="InterPro" id="IPR016195">
    <property type="entry name" value="Pol/histidinol_Pase-like"/>
</dbReference>
<dbReference type="EMBL" id="LT670846">
    <property type="protein sequence ID" value="SHK49395.1"/>
    <property type="molecule type" value="Genomic_DNA"/>
</dbReference>
<dbReference type="STRING" id="381751.SAMN05444391_1207"/>
<keyword evidence="1" id="KW-0812">Transmembrane</keyword>
<protein>
    <submittedName>
        <fullName evidence="2">Predicted metal-dependent phosphoesterase TrpH, contains PHP domain</fullName>
    </submittedName>
</protein>
<dbReference type="SUPFAM" id="SSF89550">
    <property type="entry name" value="PHP domain-like"/>
    <property type="match status" value="1"/>
</dbReference>
<evidence type="ECO:0000313" key="2">
    <source>
        <dbReference type="EMBL" id="SHK49395.1"/>
    </source>
</evidence>
<gene>
    <name evidence="2" type="ORF">SAMN05444391_1207</name>
</gene>
<evidence type="ECO:0000256" key="1">
    <source>
        <dbReference type="SAM" id="Phobius"/>
    </source>
</evidence>
<reference evidence="2 3" key="1">
    <citation type="submission" date="2016-11" db="EMBL/GenBank/DDBJ databases">
        <authorList>
            <person name="Jaros S."/>
            <person name="Januszkiewicz K."/>
            <person name="Wedrychowicz H."/>
        </authorList>
    </citation>
    <scope>NUCLEOTIDE SEQUENCE [LARGE SCALE GENOMIC DNA]</scope>
    <source>
        <strain evidence="2 3">DSM 19557</strain>
    </source>
</reference>
<keyword evidence="3" id="KW-1185">Reference proteome</keyword>